<sequence>MNDWSLTHPQLRIWYMENMQPNTSLGIISVSLRLKSKQGNLEIPFLQQAVNELLRRNEVLRLRIVERDGQEPRQYISKYQSYEVPVIDAVGIDVQSWEKARAQVPMPWKDTDLFEFILLRINATDCVLYQRFHHFIHDGISQQLIIDDILAYYSCLVQGATLPESHRPSYLQFIASELEYEQSERREKDRQYWLQEFEAHPSDSAHTISPLLLHDPTCKSDRITYPLSASVQKHVYQFCEKHQVSPFTLFTALLGIYLYKWNGNQNQVIGTTLSNRTNRAEKNMLGMFVSTVPLRLQIEGEQDRISFIKQVNKKQFSAARHQKYPFNQLVQDIRSKTGDSSPLFQTSIEYRETDTSNEHSNEYVQYEWEHIHCGYEENDFLLRVQRVVATNELSLHFDYQITKFSSEEIQRQLEQYVYVIEEVLAQPERSIDSTEICTPEQRAELMTSFQAAKTKESNPTLLVVQAFNEQCERTPEAIAIRCDQKSITYRELSYRADRLSAHLRNKSIGQDDVVGILMERSIDTIVSMLGIWRAGAAYIPLDPALPHERISFMLTDSSVKVIVTHRGLERRFQIDRAYEWLDLDKCTADSDKQESRIESKLLSDISKDDIQATHPAPNSLAYIIYTSGSTGNPKGVMIEHQSFGSTLHYRNQEYKTRVGDTVLPLISFAFDGFVATCWSPLIMGATVVLAVEEAMKDFYALRNLIIQEKVYHIISTPSLYGSLLTGLSTEDMSSLRIVTLAGERVSDAVIERSKQLQSDTEIVIEYGPSENSVVTSIKKDAQTGGAYSIGRPLANSFVYIVNEHLQLQPIGAQGQLCITGIGLARGYLNLPEQSEQRFIANPFFDSDGWKRMYLTGDYARWLPNGELEFIGRTDDQVKIRGYRIEIGEIESQLQRLPGIQEAAVLMIKQDTSDSTLSAYIVTDQELVISDIRTQLLNQLPSYMVPAHFMKIDSMPLTHNGKIDRNALLHMTALSSGNQPYIAPVTEREQLLAELWAETLNRHSIGLHHSFWELGGDSIKALQLMGRLHQYGYTLPVKELHLYPTLGEAAARMRSTDKRTQNEIITGVVPFTPIQQWFWEQRFANPHHWNQSFVLFSKTRFVQEHIEHVFDHLVLHHDALRMTYRSDGKSIVQTIRQPDEGPFYHFVSYDLEDADHPEREMEQIATQLQQSINLYKGPIVKLGLFRTKGGDHLLLTIHHLIVDGYAWRVLLEDFADGYDQLVNGHPLRVRPKSTSLKQWAERLLTYAHQDEVIQELPYWLALEQYSGDPLPLGIRSDVQAADLGVWSDNGMIAVEFSSEATDTLLRSNNTSASPEAYDLMLTAFGMALADWSGGRTFRLDVEGHGREAIGEEIEVSRTIGWFMTMYPIILDMSRADSLPAAVEQTRQMLRSIPNKGMNYGVLKYLTKHESASGTAILERKANINFNYMGQFGNELNNENFTFSAMPPGDTIGLDNGRMYQLEAVAMIVAGQLVVRFVYNTRDYEHSNIQVLVNRYKARLEALLELHKHGYASGPSSSLTV</sequence>
<keyword evidence="11" id="KW-1185">Reference proteome</keyword>
<dbReference type="Gene3D" id="3.30.559.30">
    <property type="entry name" value="Nonribosomal peptide synthetase, condensation domain"/>
    <property type="match status" value="2"/>
</dbReference>
<dbReference type="GO" id="GO:0017000">
    <property type="term" value="P:antibiotic biosynthetic process"/>
    <property type="evidence" value="ECO:0007669"/>
    <property type="project" value="UniProtKB-KW"/>
</dbReference>
<dbReference type="FunFam" id="3.40.50.980:FF:000001">
    <property type="entry name" value="Non-ribosomal peptide synthetase"/>
    <property type="match status" value="1"/>
</dbReference>
<dbReference type="Pfam" id="PF13193">
    <property type="entry name" value="AMP-binding_C"/>
    <property type="match status" value="1"/>
</dbReference>
<dbReference type="SUPFAM" id="SSF52777">
    <property type="entry name" value="CoA-dependent acyltransferases"/>
    <property type="match status" value="4"/>
</dbReference>
<evidence type="ECO:0000256" key="6">
    <source>
        <dbReference type="ARBA" id="ARBA00022737"/>
    </source>
</evidence>
<comment type="caution">
    <text evidence="10">The sequence shown here is derived from an EMBL/GenBank/DDBJ whole genome shotgun (WGS) entry which is preliminary data.</text>
</comment>
<dbReference type="InterPro" id="IPR023213">
    <property type="entry name" value="CAT-like_dom_sf"/>
</dbReference>
<evidence type="ECO:0000256" key="1">
    <source>
        <dbReference type="ARBA" id="ARBA00001957"/>
    </source>
</evidence>
<dbReference type="InterPro" id="IPR010060">
    <property type="entry name" value="NRPS_synth"/>
</dbReference>
<dbReference type="SUPFAM" id="SSF56801">
    <property type="entry name" value="Acetyl-CoA synthetase-like"/>
    <property type="match status" value="1"/>
</dbReference>
<dbReference type="EMBL" id="JAVYAA010000003">
    <property type="protein sequence ID" value="MDT8977611.1"/>
    <property type="molecule type" value="Genomic_DNA"/>
</dbReference>
<dbReference type="Gene3D" id="1.10.1200.10">
    <property type="entry name" value="ACP-like"/>
    <property type="match status" value="1"/>
</dbReference>
<keyword evidence="8" id="KW-0511">Multifunctional enzyme</keyword>
<keyword evidence="3" id="KW-0596">Phosphopantetheine</keyword>
<dbReference type="NCBIfam" id="TIGR01720">
    <property type="entry name" value="NRPS-para261"/>
    <property type="match status" value="1"/>
</dbReference>
<evidence type="ECO:0000313" key="10">
    <source>
        <dbReference type="EMBL" id="MDT8977611.1"/>
    </source>
</evidence>
<evidence type="ECO:0000256" key="5">
    <source>
        <dbReference type="ARBA" id="ARBA00022598"/>
    </source>
</evidence>
<reference evidence="11" key="1">
    <citation type="submission" date="2023-09" db="EMBL/GenBank/DDBJ databases">
        <title>Paenibacillus sp. chi10 Genome sequencing and assembly.</title>
        <authorList>
            <person name="Kim I."/>
        </authorList>
    </citation>
    <scope>NUCLEOTIDE SEQUENCE [LARGE SCALE GENOMIC DNA]</scope>
    <source>
        <strain evidence="11">chi10</strain>
    </source>
</reference>
<proteinExistence type="inferred from homology"/>
<dbReference type="Gene3D" id="3.30.559.10">
    <property type="entry name" value="Chloramphenicol acetyltransferase-like domain"/>
    <property type="match status" value="2"/>
</dbReference>
<dbReference type="GO" id="GO:0043041">
    <property type="term" value="P:amino acid activation for nonribosomal peptide biosynthetic process"/>
    <property type="evidence" value="ECO:0007669"/>
    <property type="project" value="TreeGrafter"/>
</dbReference>
<dbReference type="Gene3D" id="2.30.38.10">
    <property type="entry name" value="Luciferase, Domain 3"/>
    <property type="match status" value="1"/>
</dbReference>
<comment type="cofactor">
    <cofactor evidence="1">
        <name>pantetheine 4'-phosphate</name>
        <dbReference type="ChEBI" id="CHEBI:47942"/>
    </cofactor>
</comment>
<name>A0AAJ2N566_9BACL</name>
<keyword evidence="5" id="KW-0436">Ligase</keyword>
<dbReference type="InterPro" id="IPR025110">
    <property type="entry name" value="AMP-bd_C"/>
</dbReference>
<dbReference type="CDD" id="cd05930">
    <property type="entry name" value="A_NRPS"/>
    <property type="match status" value="1"/>
</dbReference>
<dbReference type="PROSITE" id="PS00455">
    <property type="entry name" value="AMP_BINDING"/>
    <property type="match status" value="1"/>
</dbReference>
<keyword evidence="7" id="KW-0045">Antibiotic biosynthesis</keyword>
<dbReference type="SUPFAM" id="SSF47336">
    <property type="entry name" value="ACP-like"/>
    <property type="match status" value="1"/>
</dbReference>
<organism evidence="10 11">
    <name type="scientific">Paenibacillus suaedae</name>
    <dbReference type="NCBI Taxonomy" id="3077233"/>
    <lineage>
        <taxon>Bacteria</taxon>
        <taxon>Bacillati</taxon>
        <taxon>Bacillota</taxon>
        <taxon>Bacilli</taxon>
        <taxon>Bacillales</taxon>
        <taxon>Paenibacillaceae</taxon>
        <taxon>Paenibacillus</taxon>
    </lineage>
</organism>
<comment type="similarity">
    <text evidence="2">Belongs to the ATP-dependent AMP-binding enzyme family.</text>
</comment>
<dbReference type="InterPro" id="IPR020845">
    <property type="entry name" value="AMP-binding_CS"/>
</dbReference>
<dbReference type="Pfam" id="PF00550">
    <property type="entry name" value="PP-binding"/>
    <property type="match status" value="1"/>
</dbReference>
<keyword evidence="4" id="KW-0597">Phosphoprotein</keyword>
<dbReference type="GO" id="GO:0008610">
    <property type="term" value="P:lipid biosynthetic process"/>
    <property type="evidence" value="ECO:0007669"/>
    <property type="project" value="UniProtKB-ARBA"/>
</dbReference>
<evidence type="ECO:0000259" key="9">
    <source>
        <dbReference type="PROSITE" id="PS50075"/>
    </source>
</evidence>
<evidence type="ECO:0000256" key="2">
    <source>
        <dbReference type="ARBA" id="ARBA00006432"/>
    </source>
</evidence>
<protein>
    <submittedName>
        <fullName evidence="10">Amino acid adenylation domain-containing protein</fullName>
    </submittedName>
</protein>
<dbReference type="CDD" id="cd19534">
    <property type="entry name" value="E_NRPS"/>
    <property type="match status" value="1"/>
</dbReference>
<dbReference type="GO" id="GO:0044550">
    <property type="term" value="P:secondary metabolite biosynthetic process"/>
    <property type="evidence" value="ECO:0007669"/>
    <property type="project" value="TreeGrafter"/>
</dbReference>
<dbReference type="Proteomes" id="UP001250538">
    <property type="component" value="Unassembled WGS sequence"/>
</dbReference>
<dbReference type="PANTHER" id="PTHR45527:SF1">
    <property type="entry name" value="FATTY ACID SYNTHASE"/>
    <property type="match status" value="1"/>
</dbReference>
<dbReference type="InterPro" id="IPR000873">
    <property type="entry name" value="AMP-dep_synth/lig_dom"/>
</dbReference>
<dbReference type="PANTHER" id="PTHR45527">
    <property type="entry name" value="NONRIBOSOMAL PEPTIDE SYNTHETASE"/>
    <property type="match status" value="1"/>
</dbReference>
<dbReference type="NCBIfam" id="TIGR01733">
    <property type="entry name" value="AA-adenyl-dom"/>
    <property type="match status" value="1"/>
</dbReference>
<dbReference type="GO" id="GO:0016874">
    <property type="term" value="F:ligase activity"/>
    <property type="evidence" value="ECO:0007669"/>
    <property type="project" value="UniProtKB-KW"/>
</dbReference>
<dbReference type="GO" id="GO:0031177">
    <property type="term" value="F:phosphopantetheine binding"/>
    <property type="evidence" value="ECO:0007669"/>
    <property type="project" value="TreeGrafter"/>
</dbReference>
<dbReference type="PROSITE" id="PS50075">
    <property type="entry name" value="CARRIER"/>
    <property type="match status" value="1"/>
</dbReference>
<dbReference type="Pfam" id="PF00668">
    <property type="entry name" value="Condensation"/>
    <property type="match status" value="2"/>
</dbReference>
<evidence type="ECO:0000256" key="3">
    <source>
        <dbReference type="ARBA" id="ARBA00022450"/>
    </source>
</evidence>
<dbReference type="Gene3D" id="3.40.50.980">
    <property type="match status" value="2"/>
</dbReference>
<dbReference type="InterPro" id="IPR001242">
    <property type="entry name" value="Condensation_dom"/>
</dbReference>
<dbReference type="InterPro" id="IPR036736">
    <property type="entry name" value="ACP-like_sf"/>
</dbReference>
<dbReference type="InterPro" id="IPR009081">
    <property type="entry name" value="PP-bd_ACP"/>
</dbReference>
<dbReference type="InterPro" id="IPR010071">
    <property type="entry name" value="AA_adenyl_dom"/>
</dbReference>
<evidence type="ECO:0000313" key="11">
    <source>
        <dbReference type="Proteomes" id="UP001250538"/>
    </source>
</evidence>
<dbReference type="InterPro" id="IPR045851">
    <property type="entry name" value="AMP-bd_C_sf"/>
</dbReference>
<dbReference type="Gene3D" id="3.30.300.30">
    <property type="match status" value="1"/>
</dbReference>
<dbReference type="RefSeq" id="WP_315745929.1">
    <property type="nucleotide sequence ID" value="NZ_JAVYAA010000003.1"/>
</dbReference>
<feature type="domain" description="Carrier" evidence="9">
    <location>
        <begin position="982"/>
        <end position="1056"/>
    </location>
</feature>
<dbReference type="Pfam" id="PF00501">
    <property type="entry name" value="AMP-binding"/>
    <property type="match status" value="1"/>
</dbReference>
<dbReference type="GO" id="GO:0005737">
    <property type="term" value="C:cytoplasm"/>
    <property type="evidence" value="ECO:0007669"/>
    <property type="project" value="TreeGrafter"/>
</dbReference>
<accession>A0AAJ2N566</accession>
<evidence type="ECO:0000256" key="7">
    <source>
        <dbReference type="ARBA" id="ARBA00023194"/>
    </source>
</evidence>
<evidence type="ECO:0000256" key="8">
    <source>
        <dbReference type="ARBA" id="ARBA00023268"/>
    </source>
</evidence>
<keyword evidence="6" id="KW-0677">Repeat</keyword>
<evidence type="ECO:0000256" key="4">
    <source>
        <dbReference type="ARBA" id="ARBA00022553"/>
    </source>
</evidence>
<dbReference type="FunFam" id="3.30.300.30:FF:000010">
    <property type="entry name" value="Enterobactin synthetase component F"/>
    <property type="match status" value="1"/>
</dbReference>
<gene>
    <name evidence="10" type="ORF">RQP50_15335</name>
</gene>